<dbReference type="Proteomes" id="UP000050794">
    <property type="component" value="Unassembled WGS sequence"/>
</dbReference>
<accession>A0A183UW59</accession>
<evidence type="ECO:0000256" key="1">
    <source>
        <dbReference type="SAM" id="MobiDB-lite"/>
    </source>
</evidence>
<protein>
    <submittedName>
        <fullName evidence="5">Transmembrane protein</fullName>
    </submittedName>
</protein>
<name>A0A183UW59_TOXCA</name>
<feature type="transmembrane region" description="Helical" evidence="2">
    <location>
        <begin position="160"/>
        <end position="181"/>
    </location>
</feature>
<feature type="transmembrane region" description="Helical" evidence="2">
    <location>
        <begin position="248"/>
        <end position="271"/>
    </location>
</feature>
<evidence type="ECO:0000313" key="5">
    <source>
        <dbReference type="WBParaSite" id="TCNE_0001272901-mRNA-1"/>
    </source>
</evidence>
<dbReference type="EMBL" id="UYWY01021400">
    <property type="protein sequence ID" value="VDM44050.1"/>
    <property type="molecule type" value="Genomic_DNA"/>
</dbReference>
<feature type="transmembrane region" description="Helical" evidence="2">
    <location>
        <begin position="95"/>
        <end position="115"/>
    </location>
</feature>
<dbReference type="AlphaFoldDB" id="A0A183UW59"/>
<evidence type="ECO:0000256" key="2">
    <source>
        <dbReference type="SAM" id="Phobius"/>
    </source>
</evidence>
<reference evidence="5" key="1">
    <citation type="submission" date="2016-06" db="UniProtKB">
        <authorList>
            <consortium name="WormBaseParasite"/>
        </authorList>
    </citation>
    <scope>IDENTIFICATION</scope>
</reference>
<feature type="compositionally biased region" description="Polar residues" evidence="1">
    <location>
        <begin position="401"/>
        <end position="423"/>
    </location>
</feature>
<evidence type="ECO:0000313" key="4">
    <source>
        <dbReference type="Proteomes" id="UP000050794"/>
    </source>
</evidence>
<evidence type="ECO:0000313" key="3">
    <source>
        <dbReference type="EMBL" id="VDM44050.1"/>
    </source>
</evidence>
<keyword evidence="2" id="KW-1133">Transmembrane helix</keyword>
<feature type="transmembrane region" description="Helical" evidence="2">
    <location>
        <begin position="188"/>
        <end position="207"/>
    </location>
</feature>
<dbReference type="WBParaSite" id="TCNE_0001272901-mRNA-1">
    <property type="protein sequence ID" value="TCNE_0001272901-mRNA-1"/>
    <property type="gene ID" value="TCNE_0001272901"/>
</dbReference>
<reference evidence="3 4" key="2">
    <citation type="submission" date="2018-11" db="EMBL/GenBank/DDBJ databases">
        <authorList>
            <consortium name="Pathogen Informatics"/>
        </authorList>
    </citation>
    <scope>NUCLEOTIDE SEQUENCE [LARGE SCALE GENOMIC DNA]</scope>
</reference>
<gene>
    <name evidence="3" type="ORF">TCNE_LOCUS12729</name>
</gene>
<organism evidence="4 5">
    <name type="scientific">Toxocara canis</name>
    <name type="common">Canine roundworm</name>
    <dbReference type="NCBI Taxonomy" id="6265"/>
    <lineage>
        <taxon>Eukaryota</taxon>
        <taxon>Metazoa</taxon>
        <taxon>Ecdysozoa</taxon>
        <taxon>Nematoda</taxon>
        <taxon>Chromadorea</taxon>
        <taxon>Rhabditida</taxon>
        <taxon>Spirurina</taxon>
        <taxon>Ascaridomorpha</taxon>
        <taxon>Ascaridoidea</taxon>
        <taxon>Toxocaridae</taxon>
        <taxon>Toxocara</taxon>
    </lineage>
</organism>
<keyword evidence="2" id="KW-0812">Transmembrane</keyword>
<feature type="region of interest" description="Disordered" evidence="1">
    <location>
        <begin position="369"/>
        <end position="434"/>
    </location>
</feature>
<keyword evidence="4" id="KW-1185">Reference proteome</keyword>
<feature type="transmembrane region" description="Helical" evidence="2">
    <location>
        <begin position="219"/>
        <end position="241"/>
    </location>
</feature>
<feature type="transmembrane region" description="Helical" evidence="2">
    <location>
        <begin position="283"/>
        <end position="299"/>
    </location>
</feature>
<sequence length="434" mass="48626">MVKTKEWADWMLNVQHHHDFLGANDIAYGPRDCPCSETNTVITELGKLTAECIEKAMNVALDDATGTAMKTITNHLHPAEEKIPGLRRYVIQHPWILDIVLAISGFVVGVLDAFINLSFLNAISSSDKSVLHITLAFHDFEMFRDKSWGSFVEPVLGVDATFVMIALAQLGYGAACCCIIFDALHMFGMALAGFFLSSIYPNLTLYVHGFTGVGTNDRMYALISASALGTLLHPLMLWLLIDKFDARLFVALNFLAIILLVLLFVSVVNMQDQLEATEGKRNGFMWFVWHFLSGGGYGTRKTLRTRVQRLSQRITRLRPTSFNRASLYRFRPGSFNGASFYRIRQNRLKPLRINHPTPAPPFRTQCKVGFRQRPPSSQLPRQKVVVNTDENDSNRVDPGMSHTNNSSVNPTVHSCKQYSSSGETDMIAEESSQL</sequence>
<proteinExistence type="predicted"/>
<keyword evidence="2" id="KW-0472">Membrane</keyword>